<accession>A0ABP1FHK1</accession>
<dbReference type="SUPFAM" id="SSF82689">
    <property type="entry name" value="Mechanosensitive channel protein MscS (YggB), C-terminal domain"/>
    <property type="match status" value="1"/>
</dbReference>
<dbReference type="EMBL" id="CAXJRC010000043">
    <property type="protein sequence ID" value="CAL2108078.1"/>
    <property type="molecule type" value="Genomic_DNA"/>
</dbReference>
<gene>
    <name evidence="10" type="primary">mscS</name>
    <name evidence="10" type="ORF">T190115A13A_60073</name>
</gene>
<dbReference type="Pfam" id="PF05552">
    <property type="entry name" value="MS_channel_1st_1"/>
    <property type="match status" value="1"/>
</dbReference>
<evidence type="ECO:0000256" key="1">
    <source>
        <dbReference type="ARBA" id="ARBA00004651"/>
    </source>
</evidence>
<proteinExistence type="inferred from homology"/>
<dbReference type="Pfam" id="PF21082">
    <property type="entry name" value="MS_channel_3rd"/>
    <property type="match status" value="1"/>
</dbReference>
<evidence type="ECO:0000256" key="7">
    <source>
        <dbReference type="SAM" id="Phobius"/>
    </source>
</evidence>
<keyword evidence="11" id="KW-1185">Reference proteome</keyword>
<dbReference type="PANTHER" id="PTHR30221:SF1">
    <property type="entry name" value="SMALL-CONDUCTANCE MECHANOSENSITIVE CHANNEL"/>
    <property type="match status" value="1"/>
</dbReference>
<dbReference type="Gene3D" id="1.10.287.1260">
    <property type="match status" value="1"/>
</dbReference>
<feature type="domain" description="Mechanosensitive ion channel MscS C-terminal" evidence="9">
    <location>
        <begin position="199"/>
        <end position="281"/>
    </location>
</feature>
<dbReference type="Proteomes" id="UP001497602">
    <property type="component" value="Unassembled WGS sequence"/>
</dbReference>
<evidence type="ECO:0000256" key="2">
    <source>
        <dbReference type="ARBA" id="ARBA00008017"/>
    </source>
</evidence>
<keyword evidence="3" id="KW-1003">Cell membrane</keyword>
<dbReference type="InterPro" id="IPR008910">
    <property type="entry name" value="MSC_TM_helix"/>
</dbReference>
<keyword evidence="5 7" id="KW-1133">Transmembrane helix</keyword>
<dbReference type="InterPro" id="IPR011014">
    <property type="entry name" value="MscS_channel_TM-2"/>
</dbReference>
<dbReference type="Gene3D" id="3.30.70.100">
    <property type="match status" value="1"/>
</dbReference>
<evidence type="ECO:0000313" key="11">
    <source>
        <dbReference type="Proteomes" id="UP001497602"/>
    </source>
</evidence>
<reference evidence="10 11" key="1">
    <citation type="submission" date="2024-05" db="EMBL/GenBank/DDBJ databases">
        <authorList>
            <person name="Duchaud E."/>
        </authorList>
    </citation>
    <scope>NUCLEOTIDE SEQUENCE [LARGE SCALE GENOMIC DNA]</scope>
    <source>
        <strain evidence="10">Ena-SAMPLE-TAB-13-05-2024-13:56:06:370-140305</strain>
    </source>
</reference>
<comment type="caution">
    <text evidence="10">The sequence shown here is derived from an EMBL/GenBank/DDBJ whole genome shotgun (WGS) entry which is preliminary data.</text>
</comment>
<dbReference type="InterPro" id="IPR010920">
    <property type="entry name" value="LSM_dom_sf"/>
</dbReference>
<evidence type="ECO:0000313" key="10">
    <source>
        <dbReference type="EMBL" id="CAL2108078.1"/>
    </source>
</evidence>
<dbReference type="Pfam" id="PF00924">
    <property type="entry name" value="MS_channel_2nd"/>
    <property type="match status" value="1"/>
</dbReference>
<comment type="subcellular location">
    <subcellularLocation>
        <location evidence="1">Cell membrane</location>
        <topology evidence="1">Multi-pass membrane protein</topology>
    </subcellularLocation>
</comment>
<evidence type="ECO:0000256" key="6">
    <source>
        <dbReference type="ARBA" id="ARBA00023136"/>
    </source>
</evidence>
<evidence type="ECO:0000259" key="8">
    <source>
        <dbReference type="Pfam" id="PF00924"/>
    </source>
</evidence>
<evidence type="ECO:0000256" key="3">
    <source>
        <dbReference type="ARBA" id="ARBA00022475"/>
    </source>
</evidence>
<feature type="transmembrane region" description="Helical" evidence="7">
    <location>
        <begin position="81"/>
        <end position="103"/>
    </location>
</feature>
<dbReference type="SUPFAM" id="SSF82861">
    <property type="entry name" value="Mechanosensitive channel protein MscS (YggB), transmembrane region"/>
    <property type="match status" value="1"/>
</dbReference>
<dbReference type="InterPro" id="IPR011066">
    <property type="entry name" value="MscS_channel_C_sf"/>
</dbReference>
<dbReference type="InterPro" id="IPR023408">
    <property type="entry name" value="MscS_beta-dom_sf"/>
</dbReference>
<evidence type="ECO:0000256" key="4">
    <source>
        <dbReference type="ARBA" id="ARBA00022692"/>
    </source>
</evidence>
<dbReference type="InterPro" id="IPR045275">
    <property type="entry name" value="MscS_archaea/bacteria_type"/>
</dbReference>
<keyword evidence="4 7" id="KW-0812">Transmembrane</keyword>
<protein>
    <submittedName>
        <fullName evidence="10">Small-conductance mechanosensitive channel</fullName>
    </submittedName>
</protein>
<comment type="similarity">
    <text evidence="2">Belongs to the MscS (TC 1.A.23) family.</text>
</comment>
<dbReference type="InterPro" id="IPR049278">
    <property type="entry name" value="MS_channel_C"/>
</dbReference>
<feature type="transmembrane region" description="Helical" evidence="7">
    <location>
        <begin position="109"/>
        <end position="140"/>
    </location>
</feature>
<dbReference type="SUPFAM" id="SSF50182">
    <property type="entry name" value="Sm-like ribonucleoproteins"/>
    <property type="match status" value="1"/>
</dbReference>
<evidence type="ECO:0000256" key="5">
    <source>
        <dbReference type="ARBA" id="ARBA00022989"/>
    </source>
</evidence>
<dbReference type="PANTHER" id="PTHR30221">
    <property type="entry name" value="SMALL-CONDUCTANCE MECHANOSENSITIVE CHANNEL"/>
    <property type="match status" value="1"/>
</dbReference>
<dbReference type="Gene3D" id="2.30.30.60">
    <property type="match status" value="1"/>
</dbReference>
<sequence length="293" mass="32068">MPSNLATKTTSTTLSNNKSLKIKLKMETNIEKLKELLLEYGPKVISAFIILIIGLWIIKLIMKGVKKVMVKRELDASLQGFLISLTSWALKIFLFVTVAGQLGVETTSFAAIIAAAGLAIGMALQGSLANFAGGALIMIFRPFKIGDYIEAQGEQGVVKDIQIFTTKLNTIDNKEVILPNGALSNGNIINYSAEPTRRVDLTFGVSYDADIKQTKEVLLSVINNTPFTLKTPAPAVIVGELADSSVNFITRTWVNSADYWDAYFHITENVKIELDKAGIEIPYPHSVEIQKEG</sequence>
<name>A0ABP1FHK1_9FLAO</name>
<feature type="transmembrane region" description="Helical" evidence="7">
    <location>
        <begin position="44"/>
        <end position="61"/>
    </location>
</feature>
<organism evidence="10 11">
    <name type="scientific">Tenacibaculum vairaonense</name>
    <dbReference type="NCBI Taxonomy" id="3137860"/>
    <lineage>
        <taxon>Bacteria</taxon>
        <taxon>Pseudomonadati</taxon>
        <taxon>Bacteroidota</taxon>
        <taxon>Flavobacteriia</taxon>
        <taxon>Flavobacteriales</taxon>
        <taxon>Flavobacteriaceae</taxon>
        <taxon>Tenacibaculum</taxon>
    </lineage>
</organism>
<keyword evidence="6 7" id="KW-0472">Membrane</keyword>
<feature type="domain" description="Mechanosensitive ion channel MscS" evidence="8">
    <location>
        <begin position="127"/>
        <end position="192"/>
    </location>
</feature>
<dbReference type="InterPro" id="IPR006685">
    <property type="entry name" value="MscS_channel_2nd"/>
</dbReference>
<evidence type="ECO:0000259" key="9">
    <source>
        <dbReference type="Pfam" id="PF21082"/>
    </source>
</evidence>